<feature type="compositionally biased region" description="Polar residues" evidence="1">
    <location>
        <begin position="150"/>
        <end position="159"/>
    </location>
</feature>
<dbReference type="EMBL" id="BPQM01000006">
    <property type="protein sequence ID" value="GJD77106.1"/>
    <property type="molecule type" value="Genomic_DNA"/>
</dbReference>
<dbReference type="RefSeq" id="WP_238300734.1">
    <property type="nucleotide sequence ID" value="NZ_BPQM01000006.1"/>
</dbReference>
<feature type="region of interest" description="Disordered" evidence="1">
    <location>
        <begin position="45"/>
        <end position="74"/>
    </location>
</feature>
<sequence>MRTRPRCAPLAGQLSGLAAVLLAGASAVAPAMAEEGAPLYLRIRPPEARTTETGTGGSIRDDGTAAPAGASPHALADAEAIRRARAAREAVWERSNARARVVIASVCTGCMKPMPPAPVSADPEPATAPRPVEPGPAGALAALEPATAPHRSQAQEDSP</sequence>
<gene>
    <name evidence="3" type="ORF">NBEOAGPD_0308</name>
</gene>
<comment type="caution">
    <text evidence="3">The sequence shown here is derived from an EMBL/GenBank/DDBJ whole genome shotgun (WGS) entry which is preliminary data.</text>
</comment>
<dbReference type="Proteomes" id="UP001055108">
    <property type="component" value="Unassembled WGS sequence"/>
</dbReference>
<keyword evidence="2" id="KW-0732">Signal</keyword>
<feature type="compositionally biased region" description="Low complexity" evidence="1">
    <location>
        <begin position="135"/>
        <end position="149"/>
    </location>
</feature>
<reference evidence="3" key="2">
    <citation type="submission" date="2021-08" db="EMBL/GenBank/DDBJ databases">
        <authorList>
            <person name="Tani A."/>
            <person name="Ola A."/>
            <person name="Ogura Y."/>
            <person name="Katsura K."/>
            <person name="Hayashi T."/>
        </authorList>
    </citation>
    <scope>NUCLEOTIDE SEQUENCE</scope>
    <source>
        <strain evidence="3">NBRC 103626</strain>
    </source>
</reference>
<protein>
    <submittedName>
        <fullName evidence="3">Uncharacterized protein</fullName>
    </submittedName>
</protein>
<evidence type="ECO:0000256" key="2">
    <source>
        <dbReference type="SAM" id="SignalP"/>
    </source>
</evidence>
<keyword evidence="4" id="KW-1185">Reference proteome</keyword>
<feature type="chain" id="PRO_5041415562" evidence="2">
    <location>
        <begin position="34"/>
        <end position="159"/>
    </location>
</feature>
<proteinExistence type="predicted"/>
<dbReference type="AlphaFoldDB" id="A0AA37HKE5"/>
<name>A0AA37HKE5_9HYPH</name>
<evidence type="ECO:0000256" key="1">
    <source>
        <dbReference type="SAM" id="MobiDB-lite"/>
    </source>
</evidence>
<feature type="region of interest" description="Disordered" evidence="1">
    <location>
        <begin position="112"/>
        <end position="159"/>
    </location>
</feature>
<evidence type="ECO:0000313" key="4">
    <source>
        <dbReference type="Proteomes" id="UP001055108"/>
    </source>
</evidence>
<organism evidence="3 4">
    <name type="scientific">Methylobacterium gregans</name>
    <dbReference type="NCBI Taxonomy" id="374424"/>
    <lineage>
        <taxon>Bacteria</taxon>
        <taxon>Pseudomonadati</taxon>
        <taxon>Pseudomonadota</taxon>
        <taxon>Alphaproteobacteria</taxon>
        <taxon>Hyphomicrobiales</taxon>
        <taxon>Methylobacteriaceae</taxon>
        <taxon>Methylobacterium</taxon>
    </lineage>
</organism>
<evidence type="ECO:0000313" key="3">
    <source>
        <dbReference type="EMBL" id="GJD77106.1"/>
    </source>
</evidence>
<accession>A0AA37HKE5</accession>
<feature type="signal peptide" evidence="2">
    <location>
        <begin position="1"/>
        <end position="33"/>
    </location>
</feature>
<feature type="compositionally biased region" description="Low complexity" evidence="1">
    <location>
        <begin position="65"/>
        <end position="74"/>
    </location>
</feature>
<reference evidence="3" key="1">
    <citation type="journal article" date="2016" name="Front. Microbiol.">
        <title>Genome Sequence of the Piezophilic, Mesophilic Sulfate-Reducing Bacterium Desulfovibrio indicus J2T.</title>
        <authorList>
            <person name="Cao J."/>
            <person name="Maignien L."/>
            <person name="Shao Z."/>
            <person name="Alain K."/>
            <person name="Jebbar M."/>
        </authorList>
    </citation>
    <scope>NUCLEOTIDE SEQUENCE</scope>
    <source>
        <strain evidence="3">NBRC 103626</strain>
    </source>
</reference>